<accession>A0ABQ0GS78</accession>
<dbReference type="RefSeq" id="XP_070922330.1">
    <property type="nucleotide sequence ID" value="XM_071066229.1"/>
</dbReference>
<reference evidence="2 3" key="1">
    <citation type="submission" date="2024-09" db="EMBL/GenBank/DDBJ databases">
        <title>Itraconazole resistance in Madurella fahalii resulting from another homologue of gene encoding cytochrome P450 14-alpha sterol demethylase (CYP51).</title>
        <authorList>
            <person name="Yoshioka I."/>
            <person name="Fahal A.H."/>
            <person name="Kaneko S."/>
            <person name="Yaguchi T."/>
        </authorList>
    </citation>
    <scope>NUCLEOTIDE SEQUENCE [LARGE SCALE GENOMIC DNA]</scope>
    <source>
        <strain evidence="2 3">IFM 68171</strain>
    </source>
</reference>
<gene>
    <name evidence="2" type="ORF">MFIFM68171_10810</name>
</gene>
<evidence type="ECO:0008006" key="4">
    <source>
        <dbReference type="Google" id="ProtNLM"/>
    </source>
</evidence>
<evidence type="ECO:0000256" key="1">
    <source>
        <dbReference type="SAM" id="MobiDB-lite"/>
    </source>
</evidence>
<comment type="caution">
    <text evidence="2">The sequence shown here is derived from an EMBL/GenBank/DDBJ whole genome shotgun (WGS) entry which is preliminary data.</text>
</comment>
<organism evidence="2 3">
    <name type="scientific">Madurella fahalii</name>
    <dbReference type="NCBI Taxonomy" id="1157608"/>
    <lineage>
        <taxon>Eukaryota</taxon>
        <taxon>Fungi</taxon>
        <taxon>Dikarya</taxon>
        <taxon>Ascomycota</taxon>
        <taxon>Pezizomycotina</taxon>
        <taxon>Sordariomycetes</taxon>
        <taxon>Sordariomycetidae</taxon>
        <taxon>Sordariales</taxon>
        <taxon>Sordariales incertae sedis</taxon>
        <taxon>Madurella</taxon>
    </lineage>
</organism>
<dbReference type="EMBL" id="BAAFSV010000006">
    <property type="protein sequence ID" value="GAB1320600.1"/>
    <property type="molecule type" value="Genomic_DNA"/>
</dbReference>
<feature type="region of interest" description="Disordered" evidence="1">
    <location>
        <begin position="318"/>
        <end position="343"/>
    </location>
</feature>
<feature type="region of interest" description="Disordered" evidence="1">
    <location>
        <begin position="178"/>
        <end position="229"/>
    </location>
</feature>
<name>A0ABQ0GS78_9PEZI</name>
<keyword evidence="3" id="KW-1185">Reference proteome</keyword>
<evidence type="ECO:0000313" key="2">
    <source>
        <dbReference type="EMBL" id="GAB1320600.1"/>
    </source>
</evidence>
<dbReference type="Proteomes" id="UP001628179">
    <property type="component" value="Unassembled WGS sequence"/>
</dbReference>
<feature type="compositionally biased region" description="Polar residues" evidence="1">
    <location>
        <begin position="196"/>
        <end position="207"/>
    </location>
</feature>
<protein>
    <recommendedName>
        <fullName evidence="4">DRBM domain-containing protein</fullName>
    </recommendedName>
</protein>
<dbReference type="GeneID" id="98181552"/>
<feature type="compositionally biased region" description="Pro residues" evidence="1">
    <location>
        <begin position="183"/>
        <end position="195"/>
    </location>
</feature>
<proteinExistence type="predicted"/>
<evidence type="ECO:0000313" key="3">
    <source>
        <dbReference type="Proteomes" id="UP001628179"/>
    </source>
</evidence>
<sequence>MTANNSTNNSNGSAGGSLLEDPIDYTDLKVWIHQQETNPKPISSLQRRALSDLILSLRSEEPELGDRDWISLLQQYVNLRKPKGASAGYRVEDAPKDKWSCLCTFKPLEDIDTMTFPNEDFGFVHVGNTLDMPVFARKKDAKKYAAKCCVEWLVARDYMHLDGEKAVFPIFKNIRKSAAAQPSAPPPPPPPPPPTSKTNGTATPSQQAGGGKMPKPAHDHAAATTTSNRAAADVYDDDIPATQRVNEMCRRLRIVAPQYKITASDKQNCFRGYPDFGNDSVMMPEGLGKVDGIYGKEATRGMIAEHVLAWLLEEEKRRKNDEDEVLPVVNGEGEGAALDAGGD</sequence>